<feature type="compositionally biased region" description="Basic residues" evidence="5">
    <location>
        <begin position="1"/>
        <end position="13"/>
    </location>
</feature>
<keyword evidence="7" id="KW-1185">Reference proteome</keyword>
<evidence type="ECO:0000256" key="4">
    <source>
        <dbReference type="HAMAP-Rule" id="MF_03044"/>
    </source>
</evidence>
<protein>
    <recommendedName>
        <fullName evidence="4">25S rRNA adenine-N(1) methyltransferase</fullName>
        <ecNumber evidence="4">2.1.1.-</ecNumber>
    </recommendedName>
</protein>
<feature type="region of interest" description="Disordered" evidence="5">
    <location>
        <begin position="102"/>
        <end position="121"/>
    </location>
</feature>
<accession>A0A167QRC3</accession>
<comment type="similarity">
    <text evidence="4">Belongs to the BMT2 family.</text>
</comment>
<evidence type="ECO:0000313" key="7">
    <source>
        <dbReference type="Proteomes" id="UP000076874"/>
    </source>
</evidence>
<comment type="subcellular location">
    <subcellularLocation>
        <location evidence="4">Nucleus</location>
        <location evidence="4">Nucleolus</location>
    </subcellularLocation>
</comment>
<keyword evidence="1 4" id="KW-0489">Methyltransferase</keyword>
<keyword evidence="4" id="KW-0539">Nucleus</keyword>
<keyword evidence="3 4" id="KW-0949">S-adenosyl-L-methionine</keyword>
<dbReference type="GO" id="GO:0016433">
    <property type="term" value="F:rRNA (adenine) methyltransferase activity"/>
    <property type="evidence" value="ECO:0007669"/>
    <property type="project" value="UniProtKB-UniRule"/>
</dbReference>
<dbReference type="AlphaFoldDB" id="A0A167QRC3"/>
<sequence length="341" mass="37062">MGTGKRKTPHRVKNLAAGRPPTARLPKSLSRKTTKRLINSHHQLEKRRLQAVARGDAAAEAAIAAEIDALGGLARYQQASLQGQRRDRGGDSSRVLMQWLSRDGHTDGHTEPKAAGKRPLPPALLPATAPLRMLEVGALSTDNACSASGVFRMERIDLHSQGPGILQQDFLQRPRPQSAAERFDLISLSLVLNYVPQPSDRGEMLLRCLDFLHEPGVLSADEADDAAAADVEGLLLPTQTKAAWTAPAATTHAGMRGAVPSVFMVLPEPCVTNSRYLTEEHLAAVMAALGFDLLKSKRTQRLAYYLWKRVRPAPTPIPSFAKKELRSGSSRNNFSIVVQGT</sequence>
<dbReference type="PANTHER" id="PTHR21008">
    <property type="entry name" value="S-ADENOSYLMETHIONINE SENSOR UPSTREAM OF MTORC1-RELATED"/>
    <property type="match status" value="1"/>
</dbReference>
<dbReference type="EC" id="2.1.1.-" evidence="4"/>
<evidence type="ECO:0000313" key="6">
    <source>
        <dbReference type="EMBL" id="OAA57882.1"/>
    </source>
</evidence>
<feature type="binding site" evidence="4">
    <location>
        <position position="137"/>
    </location>
    <ligand>
        <name>S-adenosyl-L-methionine</name>
        <dbReference type="ChEBI" id="CHEBI:59789"/>
    </ligand>
</feature>
<dbReference type="InterPro" id="IPR021867">
    <property type="entry name" value="Bmt2/SAMTOR"/>
</dbReference>
<evidence type="ECO:0000256" key="5">
    <source>
        <dbReference type="SAM" id="MobiDB-lite"/>
    </source>
</evidence>
<evidence type="ECO:0000256" key="3">
    <source>
        <dbReference type="ARBA" id="ARBA00022691"/>
    </source>
</evidence>
<reference evidence="6 7" key="1">
    <citation type="journal article" date="2016" name="Genome Biol. Evol.">
        <title>Divergent and convergent evolution of fungal pathogenicity.</title>
        <authorList>
            <person name="Shang Y."/>
            <person name="Xiao G."/>
            <person name="Zheng P."/>
            <person name="Cen K."/>
            <person name="Zhan S."/>
            <person name="Wang C."/>
        </authorList>
    </citation>
    <scope>NUCLEOTIDE SEQUENCE [LARGE SCALE GENOMIC DNA]</scope>
    <source>
        <strain evidence="6 7">RCEF 264</strain>
    </source>
</reference>
<dbReference type="InterPro" id="IPR029063">
    <property type="entry name" value="SAM-dependent_MTases_sf"/>
</dbReference>
<dbReference type="PANTHER" id="PTHR21008:SF1">
    <property type="entry name" value="25S RRNA (ADENINE(2142)-N(1))-METHYLTRANSFERASE"/>
    <property type="match status" value="1"/>
</dbReference>
<dbReference type="OrthoDB" id="5954793at2759"/>
<dbReference type="Proteomes" id="UP000076874">
    <property type="component" value="Unassembled WGS sequence"/>
</dbReference>
<feature type="compositionally biased region" description="Basic and acidic residues" evidence="5">
    <location>
        <begin position="102"/>
        <end position="114"/>
    </location>
</feature>
<feature type="binding site" evidence="4">
    <location>
        <position position="157"/>
    </location>
    <ligand>
        <name>S-adenosyl-L-methionine</name>
        <dbReference type="ChEBI" id="CHEBI:59789"/>
    </ligand>
</feature>
<dbReference type="HAMAP" id="MF_03044">
    <property type="entry name" value="BMT2"/>
    <property type="match status" value="1"/>
</dbReference>
<dbReference type="STRING" id="1081102.A0A167QRC3"/>
<comment type="function">
    <text evidence="4">S-adenosyl-L-methionine-dependent methyltransferase that specifically methylates the N(1) position of an adenine present in helix 65 in 25S rRNA.</text>
</comment>
<dbReference type="SUPFAM" id="SSF53335">
    <property type="entry name" value="S-adenosyl-L-methionine-dependent methyltransferases"/>
    <property type="match status" value="1"/>
</dbReference>
<gene>
    <name evidence="6" type="ORF">SPI_06767</name>
</gene>
<organism evidence="6 7">
    <name type="scientific">Niveomyces insectorum RCEF 264</name>
    <dbReference type="NCBI Taxonomy" id="1081102"/>
    <lineage>
        <taxon>Eukaryota</taxon>
        <taxon>Fungi</taxon>
        <taxon>Dikarya</taxon>
        <taxon>Ascomycota</taxon>
        <taxon>Pezizomycotina</taxon>
        <taxon>Sordariomycetes</taxon>
        <taxon>Hypocreomycetidae</taxon>
        <taxon>Hypocreales</taxon>
        <taxon>Cordycipitaceae</taxon>
        <taxon>Niveomyces</taxon>
    </lineage>
</organism>
<comment type="caution">
    <text evidence="6">The sequence shown here is derived from an EMBL/GenBank/DDBJ whole genome shotgun (WGS) entry which is preliminary data.</text>
</comment>
<proteinExistence type="inferred from homology"/>
<evidence type="ECO:0000256" key="2">
    <source>
        <dbReference type="ARBA" id="ARBA00022679"/>
    </source>
</evidence>
<evidence type="ECO:0000256" key="1">
    <source>
        <dbReference type="ARBA" id="ARBA00022603"/>
    </source>
</evidence>
<keyword evidence="2 4" id="KW-0808">Transferase</keyword>
<feature type="region of interest" description="Disordered" evidence="5">
    <location>
        <begin position="1"/>
        <end position="29"/>
    </location>
</feature>
<dbReference type="EMBL" id="AZHD01000013">
    <property type="protein sequence ID" value="OAA57882.1"/>
    <property type="molecule type" value="Genomic_DNA"/>
</dbReference>
<dbReference type="GO" id="GO:0005730">
    <property type="term" value="C:nucleolus"/>
    <property type="evidence" value="ECO:0007669"/>
    <property type="project" value="UniProtKB-SubCell"/>
</dbReference>
<dbReference type="Pfam" id="PF11968">
    <property type="entry name" value="Bmt2"/>
    <property type="match status" value="1"/>
</dbReference>
<name>A0A167QRC3_9HYPO</name>